<dbReference type="PANTHER" id="PTHR24117">
    <property type="entry name" value="AGAP007537-PB"/>
    <property type="match status" value="1"/>
</dbReference>
<reference evidence="5 6" key="1">
    <citation type="journal article" date="2018" name="Mol. Genet. Genomics">
        <title>The red deer Cervus elaphus genome CerEla1.0: sequencing, annotating, genes, and chromosomes.</title>
        <authorList>
            <person name="Bana N.A."/>
            <person name="Nyiri A."/>
            <person name="Nagy J."/>
            <person name="Frank K."/>
            <person name="Nagy T."/>
            <person name="Steger V."/>
            <person name="Schiller M."/>
            <person name="Lakatos P."/>
            <person name="Sugar L."/>
            <person name="Horn P."/>
            <person name="Barta E."/>
            <person name="Orosz L."/>
        </authorList>
    </citation>
    <scope>NUCLEOTIDE SEQUENCE [LARGE SCALE GENOMIC DNA]</scope>
    <source>
        <strain evidence="5">Hungarian</strain>
    </source>
</reference>
<feature type="region of interest" description="Disordered" evidence="3">
    <location>
        <begin position="63"/>
        <end position="140"/>
    </location>
</feature>
<dbReference type="PANTHER" id="PTHR24117:SF6">
    <property type="entry name" value="BCL-6 COREPRESSOR-LIKE PROTEIN 1"/>
    <property type="match status" value="1"/>
</dbReference>
<accession>A0A212C183</accession>
<keyword evidence="2" id="KW-0040">ANK repeat</keyword>
<evidence type="ECO:0000256" key="3">
    <source>
        <dbReference type="SAM" id="MobiDB-lite"/>
    </source>
</evidence>
<dbReference type="PROSITE" id="PS50297">
    <property type="entry name" value="ANK_REP_REGION"/>
    <property type="match status" value="1"/>
</dbReference>
<protein>
    <recommendedName>
        <fullName evidence="4">BCL-6 corepressor PCGF1 binding domain-containing protein</fullName>
    </recommendedName>
</protein>
<feature type="compositionally biased region" description="Polar residues" evidence="3">
    <location>
        <begin position="750"/>
        <end position="759"/>
    </location>
</feature>
<proteinExistence type="inferred from homology"/>
<gene>
    <name evidence="5" type="ORF">Celaphus_00009518</name>
</gene>
<dbReference type="CDD" id="cd14260">
    <property type="entry name" value="PUFD_like_1"/>
    <property type="match status" value="1"/>
</dbReference>
<feature type="compositionally biased region" description="Basic residues" evidence="3">
    <location>
        <begin position="863"/>
        <end position="874"/>
    </location>
</feature>
<dbReference type="InterPro" id="IPR002110">
    <property type="entry name" value="Ankyrin_rpt"/>
</dbReference>
<feature type="compositionally biased region" description="Basic and acidic residues" evidence="3">
    <location>
        <begin position="806"/>
        <end position="819"/>
    </location>
</feature>
<dbReference type="EMBL" id="MKHE01000034">
    <property type="protein sequence ID" value="OWJ99651.1"/>
    <property type="molecule type" value="Genomic_DNA"/>
</dbReference>
<organism evidence="5 6">
    <name type="scientific">Cervus elaphus hippelaphus</name>
    <name type="common">European red deer</name>
    <dbReference type="NCBI Taxonomy" id="46360"/>
    <lineage>
        <taxon>Eukaryota</taxon>
        <taxon>Metazoa</taxon>
        <taxon>Chordata</taxon>
        <taxon>Craniata</taxon>
        <taxon>Vertebrata</taxon>
        <taxon>Euteleostomi</taxon>
        <taxon>Mammalia</taxon>
        <taxon>Eutheria</taxon>
        <taxon>Laurasiatheria</taxon>
        <taxon>Artiodactyla</taxon>
        <taxon>Ruminantia</taxon>
        <taxon>Pecora</taxon>
        <taxon>Cervidae</taxon>
        <taxon>Cervinae</taxon>
        <taxon>Cervus</taxon>
    </lineage>
</organism>
<dbReference type="GO" id="GO:0005634">
    <property type="term" value="C:nucleus"/>
    <property type="evidence" value="ECO:0007669"/>
    <property type="project" value="TreeGrafter"/>
</dbReference>
<feature type="compositionally biased region" description="Basic and acidic residues" evidence="3">
    <location>
        <begin position="83"/>
        <end position="93"/>
    </location>
</feature>
<evidence type="ECO:0000313" key="6">
    <source>
        <dbReference type="Proteomes" id="UP000242450"/>
    </source>
</evidence>
<dbReference type="Pfam" id="PF12796">
    <property type="entry name" value="Ank_2"/>
    <property type="match status" value="1"/>
</dbReference>
<name>A0A212C183_CEREH</name>
<keyword evidence="6" id="KW-1185">Reference proteome</keyword>
<dbReference type="SMART" id="SM00248">
    <property type="entry name" value="ANK"/>
    <property type="match status" value="3"/>
</dbReference>
<evidence type="ECO:0000256" key="2">
    <source>
        <dbReference type="PROSITE-ProRule" id="PRU00023"/>
    </source>
</evidence>
<feature type="region of interest" description="Disordered" evidence="3">
    <location>
        <begin position="263"/>
        <end position="309"/>
    </location>
</feature>
<feature type="region of interest" description="Disordered" evidence="3">
    <location>
        <begin position="397"/>
        <end position="428"/>
    </location>
</feature>
<evidence type="ECO:0000256" key="1">
    <source>
        <dbReference type="ARBA" id="ARBA00034703"/>
    </source>
</evidence>
<dbReference type="InterPro" id="IPR047144">
    <property type="entry name" value="BCOR-like"/>
</dbReference>
<feature type="compositionally biased region" description="Basic residues" evidence="3">
    <location>
        <begin position="704"/>
        <end position="713"/>
    </location>
</feature>
<feature type="compositionally biased region" description="Acidic residues" evidence="3">
    <location>
        <begin position="849"/>
        <end position="859"/>
    </location>
</feature>
<dbReference type="SUPFAM" id="SSF48403">
    <property type="entry name" value="Ankyrin repeat"/>
    <property type="match status" value="1"/>
</dbReference>
<dbReference type="Proteomes" id="UP000242450">
    <property type="component" value="Chromosome X"/>
</dbReference>
<feature type="domain" description="BCL-6 corepressor PCGF1 binding" evidence="4">
    <location>
        <begin position="1271"/>
        <end position="1387"/>
    </location>
</feature>
<comment type="similarity">
    <text evidence="1">Belongs to the BCOR family.</text>
</comment>
<feature type="region of interest" description="Disordered" evidence="3">
    <location>
        <begin position="465"/>
        <end position="489"/>
    </location>
</feature>
<feature type="region of interest" description="Disordered" evidence="3">
    <location>
        <begin position="633"/>
        <end position="1020"/>
    </location>
</feature>
<dbReference type="InterPro" id="IPR032365">
    <property type="entry name" value="PUFD"/>
</dbReference>
<dbReference type="InterPro" id="IPR036770">
    <property type="entry name" value="Ankyrin_rpt-contain_sf"/>
</dbReference>
<feature type="repeat" description="ANK" evidence="2">
    <location>
        <begin position="1063"/>
        <end position="1095"/>
    </location>
</feature>
<feature type="compositionally biased region" description="Basic and acidic residues" evidence="3">
    <location>
        <begin position="723"/>
        <end position="741"/>
    </location>
</feature>
<dbReference type="FunFam" id="3.10.260.40:FF:000001">
    <property type="entry name" value="BCL-6 corepressor isoform X2"/>
    <property type="match status" value="1"/>
</dbReference>
<feature type="compositionally biased region" description="Basic and acidic residues" evidence="3">
    <location>
        <begin position="832"/>
        <end position="842"/>
    </location>
</feature>
<feature type="compositionally biased region" description="Basic and acidic residues" evidence="3">
    <location>
        <begin position="887"/>
        <end position="898"/>
    </location>
</feature>
<dbReference type="Pfam" id="PF16553">
    <property type="entry name" value="PUFD"/>
    <property type="match status" value="1"/>
</dbReference>
<dbReference type="GO" id="GO:0000122">
    <property type="term" value="P:negative regulation of transcription by RNA polymerase II"/>
    <property type="evidence" value="ECO:0007669"/>
    <property type="project" value="TreeGrafter"/>
</dbReference>
<dbReference type="InterPro" id="IPR038227">
    <property type="entry name" value="PUFD_som_sf"/>
</dbReference>
<dbReference type="Gene3D" id="3.10.260.40">
    <property type="entry name" value="BCL-6 corepressor, PCGF1 binding domain"/>
    <property type="match status" value="1"/>
</dbReference>
<evidence type="ECO:0000259" key="4">
    <source>
        <dbReference type="Pfam" id="PF16553"/>
    </source>
</evidence>
<dbReference type="PROSITE" id="PS50088">
    <property type="entry name" value="ANK_REPEAT"/>
    <property type="match status" value="1"/>
</dbReference>
<comment type="caution">
    <text evidence="5">The sequence shown here is derived from an EMBL/GenBank/DDBJ whole genome shotgun (WGS) entry which is preliminary data.</text>
</comment>
<dbReference type="GO" id="GO:0003714">
    <property type="term" value="F:transcription corepressor activity"/>
    <property type="evidence" value="ECO:0007669"/>
    <property type="project" value="TreeGrafter"/>
</dbReference>
<evidence type="ECO:0000313" key="5">
    <source>
        <dbReference type="EMBL" id="OWJ99651.1"/>
    </source>
</evidence>
<dbReference type="Gene3D" id="1.25.40.20">
    <property type="entry name" value="Ankyrin repeat-containing domain"/>
    <property type="match status" value="1"/>
</dbReference>
<sequence length="1389" mass="150838">MISTAPLYSGVHNWTSSERIRMCGINEERRAPLSDEESTTGDCQRFGSQEFCVSSFSKVELTTVGSGSNARGADPDGSATEKLGPKSEDRPDDAQPQMDYTGSVAEAGGPLVSLSSPGDGLKLSAPDGPEAGNDTADCSWTPLSSQMSKQVDCSPAGAKALDSRHGVGEKNTFILATLGTGVPVEGTLPLRTTQAAGSSVTSCLGSTSSPFVIFPEIVRNGDPSTWVKNSTALISTIPGTYVGVANPVPASLLLNKDPNLGLTRDPRHLPKQEPISIIDQGEPKSTGAPCGKKSSQAGTEGPPSTVKRYTPARIAPGLPGCQSKELSLWKPTGPANIYPRCSVNGKPTSTQVLPVGWSPYHQASLLSIGISSAGQLTPSQGVPIRPTSVVSEFSGVPSLGPSEAMHGLPEGQPPRPGGPFAPEQDTGAKNKTCRIAAKPYEEQVNPVLLTLSPQTGTLALSVQPSSGDLRVTQGPGEPESHLCPDSTPKLEGPQGACGLKLAGDTKPKNQVLATYMSHELVLATPQNLHKMPELPLLPHDSRPKELILDVVPSGARASSTELPQLGSQVDLGRVKMEKVDGDVVFNLATCFRADGLPAATPRGQAEARSKAGQARVKQESVGVFACKNKWQPDSVVSDGASESPPPKKMKCGKEKDGEEQQPQAKVLVRSSHGPKCRKPPSDAQEPTKKSPRGASDSGKEHNGVRVKHKHRKPAKPESQSPGKRADGHEEGSLEKKAKSSFRDFIPVVLSTRTRSQSGESEAEAHLVTSPQTGRNLMEPFCHWPKWREEEEEVTPTPAKRRKVRKTQRDTQYRSHHAQDKTLLSQGRRHLWRAREMPWRTEAARQMWDTNEEEEEDEEEGLVKRKKRRRQKSRKYQTGEYLTEQEEEQRRKGRADLKARKQKTSSQSPEHRLRNRNLLLPNKAQGISDSPNGFLPNNLEEPACLENSEKPSGKRKCKTKHMVTVSEDAKGKGRWSQQKTRPPKSPTPAKPTEPCTPSKSRSAGPEEASESPTARQIPPEARRLIVNKNAGETLLQRAARLGYKDVVLYCLQKDSEDVNHRDNAGYTALHEACSRGWTDILNILLEHGANVNCSAQDGTRQEGCPLVSPTPSPAQPLPQENPPHFRPGWMSPWLASPRCPLMGGQGSLGIIPSSCLQAESRALGIGRLILRPVHDAVVNDNLETIWLLLSYGADPTLATYSGQTAMKLASSDTMKRFLSDHLSDLQGRAEGDPGVSWDFYSSSVLEEKDGFACDLLHNPPGSSDQEGDDVEEDNFMFELSDKPLLPCYNLQVSVSRGPCNWFLFTDVLKRLKLSSRIFQARFPHFEIATLPKAEFYRQVASSQLLTPAERPGGMDGTSAPGSSETVELVRYEVELLRLLGSEVEFQPWNS</sequence>
<dbReference type="OrthoDB" id="3666223at2759"/>